<dbReference type="InterPro" id="IPR001296">
    <property type="entry name" value="Glyco_trans_1"/>
</dbReference>
<accession>A0ABP8G859</accession>
<dbReference type="PANTHER" id="PTHR45947">
    <property type="entry name" value="SULFOQUINOVOSYL TRANSFERASE SQD2"/>
    <property type="match status" value="1"/>
</dbReference>
<evidence type="ECO:0000313" key="4">
    <source>
        <dbReference type="Proteomes" id="UP001501207"/>
    </source>
</evidence>
<dbReference type="SUPFAM" id="SSF53756">
    <property type="entry name" value="UDP-Glycosyltransferase/glycogen phosphorylase"/>
    <property type="match status" value="1"/>
</dbReference>
<proteinExistence type="predicted"/>
<dbReference type="InterPro" id="IPR028098">
    <property type="entry name" value="Glyco_trans_4-like_N"/>
</dbReference>
<feature type="domain" description="Glycosyltransferase subfamily 4-like N-terminal" evidence="2">
    <location>
        <begin position="24"/>
        <end position="200"/>
    </location>
</feature>
<keyword evidence="4" id="KW-1185">Reference proteome</keyword>
<gene>
    <name evidence="3" type="ORF">GCM10023143_32780</name>
</gene>
<feature type="domain" description="Glycosyl transferase family 1" evidence="1">
    <location>
        <begin position="211"/>
        <end position="342"/>
    </location>
</feature>
<evidence type="ECO:0000259" key="2">
    <source>
        <dbReference type="Pfam" id="PF13439"/>
    </source>
</evidence>
<dbReference type="InterPro" id="IPR050194">
    <property type="entry name" value="Glycosyltransferase_grp1"/>
</dbReference>
<dbReference type="EMBL" id="BAABFN010000022">
    <property type="protein sequence ID" value="GAA4319380.1"/>
    <property type="molecule type" value="Genomic_DNA"/>
</dbReference>
<comment type="caution">
    <text evidence="3">The sequence shown here is derived from an EMBL/GenBank/DDBJ whole genome shotgun (WGS) entry which is preliminary data.</text>
</comment>
<evidence type="ECO:0000313" key="3">
    <source>
        <dbReference type="EMBL" id="GAA4319380.1"/>
    </source>
</evidence>
<dbReference type="PANTHER" id="PTHR45947:SF3">
    <property type="entry name" value="SULFOQUINOVOSYL TRANSFERASE SQD2"/>
    <property type="match status" value="1"/>
</dbReference>
<dbReference type="Pfam" id="PF13439">
    <property type="entry name" value="Glyco_transf_4"/>
    <property type="match status" value="1"/>
</dbReference>
<sequence length="390" mass="44454">MVLYYLKRVFMRIAIVQDELVRKGGAEQVVLGFHRAFPEAPIFTLCYNRKKTYPEFESCDIRTSWLGRVVKNEKSLKRLFYPFAIWAMRAINLKGYDVILQSTTHCAKYVRPDPQALVITYCHTPFRLAWRPESYKEIDGANPVMSRLYSMVIRRLRKIDRKAARRTDWFITNSREVVPRIYAAYFPRGKVTVINPGVKCANFYPSGLDGGYFLVVSRLEPYKKVDLVVEAFNRLPGEKLIIVGSGSREAGLKKKAGKNITFVSGLSAAELAEVYAGCKALIFPQLEDYGITPLEANASGKPVIAYGRGGVLDTMIPYQDDIRPATALFFNRQTVSALKAAVVRFGHLRFDTSFIRAHAEKFDESEFIIKIHNFISNTYKSNCYIFTCKH</sequence>
<name>A0ABP8G859_9BACT</name>
<dbReference type="Pfam" id="PF00534">
    <property type="entry name" value="Glycos_transf_1"/>
    <property type="match status" value="1"/>
</dbReference>
<organism evidence="3 4">
    <name type="scientific">Compostibacter hankyongensis</name>
    <dbReference type="NCBI Taxonomy" id="1007089"/>
    <lineage>
        <taxon>Bacteria</taxon>
        <taxon>Pseudomonadati</taxon>
        <taxon>Bacteroidota</taxon>
        <taxon>Chitinophagia</taxon>
        <taxon>Chitinophagales</taxon>
        <taxon>Chitinophagaceae</taxon>
        <taxon>Compostibacter</taxon>
    </lineage>
</organism>
<reference evidence="4" key="1">
    <citation type="journal article" date="2019" name="Int. J. Syst. Evol. Microbiol.">
        <title>The Global Catalogue of Microorganisms (GCM) 10K type strain sequencing project: providing services to taxonomists for standard genome sequencing and annotation.</title>
        <authorList>
            <consortium name="The Broad Institute Genomics Platform"/>
            <consortium name="The Broad Institute Genome Sequencing Center for Infectious Disease"/>
            <person name="Wu L."/>
            <person name="Ma J."/>
        </authorList>
    </citation>
    <scope>NUCLEOTIDE SEQUENCE [LARGE SCALE GENOMIC DNA]</scope>
    <source>
        <strain evidence="4">JCM 17664</strain>
    </source>
</reference>
<dbReference type="Proteomes" id="UP001501207">
    <property type="component" value="Unassembled WGS sequence"/>
</dbReference>
<dbReference type="RefSeq" id="WP_344981392.1">
    <property type="nucleotide sequence ID" value="NZ_BAABFN010000022.1"/>
</dbReference>
<protein>
    <submittedName>
        <fullName evidence="3">Glycosyltransferase family 4 protein</fullName>
    </submittedName>
</protein>
<dbReference type="Gene3D" id="3.40.50.2000">
    <property type="entry name" value="Glycogen Phosphorylase B"/>
    <property type="match status" value="2"/>
</dbReference>
<evidence type="ECO:0000259" key="1">
    <source>
        <dbReference type="Pfam" id="PF00534"/>
    </source>
</evidence>